<protein>
    <recommendedName>
        <fullName evidence="14">Soluble scavenger receptor cysteine-rich domain-containing protein SSC5D</fullName>
    </recommendedName>
</protein>
<reference evidence="18" key="1">
    <citation type="submission" date="2020-03" db="EMBL/GenBank/DDBJ databases">
        <authorList>
            <person name="Weist P."/>
        </authorList>
    </citation>
    <scope>NUCLEOTIDE SEQUENCE</scope>
</reference>
<keyword evidence="9 15" id="KW-1015">Disulfide bond</keyword>
<feature type="disulfide bond" evidence="15">
    <location>
        <begin position="99"/>
        <end position="109"/>
    </location>
</feature>
<dbReference type="AlphaFoldDB" id="A0A9N7VT65"/>
<sequence>MVFISSDKLHYALYLSIALLSLLPLTECGQIRLVGPSRCSGRLEVLHEDKWGTVCDDHWRITNAVVVCRELDCGTALEVVKGAFFGMGKDEIWLDDVQCAGHESSILKCAHRQLGESNCGHNEDVGIICSDNVRVLNGSNRCNGRVEVHHNGHWSRVCSSDWGISEADTLCREINCGVPVTPSVVPHFDDAHDMSGVKTSCFGNESSIAQCTLQELKGSL</sequence>
<evidence type="ECO:0000256" key="5">
    <source>
        <dbReference type="ARBA" id="ARBA00022729"/>
    </source>
</evidence>
<evidence type="ECO:0000256" key="14">
    <source>
        <dbReference type="ARBA" id="ARBA00069168"/>
    </source>
</evidence>
<feature type="signal peptide" evidence="16">
    <location>
        <begin position="1"/>
        <end position="28"/>
    </location>
</feature>
<evidence type="ECO:0000256" key="10">
    <source>
        <dbReference type="ARBA" id="ARBA00023170"/>
    </source>
</evidence>
<evidence type="ECO:0000256" key="6">
    <source>
        <dbReference type="ARBA" id="ARBA00022737"/>
    </source>
</evidence>
<evidence type="ECO:0000313" key="19">
    <source>
        <dbReference type="Proteomes" id="UP001153269"/>
    </source>
</evidence>
<accession>A0A9N7VT65</accession>
<feature type="disulfide bond" evidence="15">
    <location>
        <begin position="201"/>
        <end position="211"/>
    </location>
</feature>
<feature type="domain" description="SRCR" evidence="17">
    <location>
        <begin position="133"/>
        <end position="220"/>
    </location>
</feature>
<comment type="function">
    <text evidence="12">Binds to extracellular matrix proteins. Binds to pathogen-associated molecular patterns (PAMPs) present on the cell walls of Gram-positive and Gram-negative bacteria and fungi, behaving as a pattern recognition receptor (PRR). Induces bacterial and fungal aggregation and subsequent inhibition of PAMP-induced cytokine release. Does not possess intrinsic bactericidal activity. May play a role in the innate defense and homeostasis of certain epithelial surfaces.</text>
</comment>
<keyword evidence="10" id="KW-0675">Receptor</keyword>
<keyword evidence="4" id="KW-0812">Transmembrane</keyword>
<evidence type="ECO:0000256" key="7">
    <source>
        <dbReference type="ARBA" id="ARBA00022989"/>
    </source>
</evidence>
<name>A0A9N7VT65_PLEPL</name>
<keyword evidence="3" id="KW-0964">Secreted</keyword>
<dbReference type="GO" id="GO:0016020">
    <property type="term" value="C:membrane"/>
    <property type="evidence" value="ECO:0007669"/>
    <property type="project" value="UniProtKB-SubCell"/>
</dbReference>
<evidence type="ECO:0000256" key="2">
    <source>
        <dbReference type="ARBA" id="ARBA00004613"/>
    </source>
</evidence>
<dbReference type="PANTHER" id="PTHR48071:SF15">
    <property type="entry name" value="SRCR DOMAIN-CONTAINING PROTEIN"/>
    <property type="match status" value="1"/>
</dbReference>
<keyword evidence="19" id="KW-1185">Reference proteome</keyword>
<gene>
    <name evidence="18" type="ORF">PLEPLA_LOCUS42609</name>
</gene>
<proteinExistence type="predicted"/>
<evidence type="ECO:0000256" key="11">
    <source>
        <dbReference type="ARBA" id="ARBA00023180"/>
    </source>
</evidence>
<evidence type="ECO:0000256" key="12">
    <source>
        <dbReference type="ARBA" id="ARBA00058074"/>
    </source>
</evidence>
<evidence type="ECO:0000313" key="18">
    <source>
        <dbReference type="EMBL" id="CAB1454842.1"/>
    </source>
</evidence>
<dbReference type="SUPFAM" id="SSF56487">
    <property type="entry name" value="SRCR-like"/>
    <property type="match status" value="2"/>
</dbReference>
<dbReference type="Proteomes" id="UP001153269">
    <property type="component" value="Unassembled WGS sequence"/>
</dbReference>
<feature type="chain" id="PRO_5040257657" description="Soluble scavenger receptor cysteine-rich domain-containing protein SSC5D" evidence="16">
    <location>
        <begin position="29"/>
        <end position="220"/>
    </location>
</feature>
<feature type="domain" description="SRCR" evidence="17">
    <location>
        <begin position="31"/>
        <end position="130"/>
    </location>
</feature>
<dbReference type="InterPro" id="IPR001190">
    <property type="entry name" value="SRCR"/>
</dbReference>
<dbReference type="FunFam" id="3.10.250.10:FF:000007">
    <property type="entry name" value="Soluble scavenger receptor cysteine-rich domain-containing protein SSC5D"/>
    <property type="match status" value="1"/>
</dbReference>
<evidence type="ECO:0000256" key="3">
    <source>
        <dbReference type="ARBA" id="ARBA00022525"/>
    </source>
</evidence>
<feature type="disulfide bond" evidence="15">
    <location>
        <begin position="68"/>
        <end position="129"/>
    </location>
</feature>
<dbReference type="SMART" id="SM00202">
    <property type="entry name" value="SR"/>
    <property type="match status" value="2"/>
</dbReference>
<comment type="subunit">
    <text evidence="13">Interacts with LGALS1 and laminin.</text>
</comment>
<evidence type="ECO:0000256" key="4">
    <source>
        <dbReference type="ARBA" id="ARBA00022692"/>
    </source>
</evidence>
<keyword evidence="11" id="KW-0325">Glycoprotein</keyword>
<dbReference type="Pfam" id="PF00530">
    <property type="entry name" value="SRCR"/>
    <property type="match status" value="2"/>
</dbReference>
<dbReference type="InterPro" id="IPR036772">
    <property type="entry name" value="SRCR-like_dom_sf"/>
</dbReference>
<evidence type="ECO:0000256" key="8">
    <source>
        <dbReference type="ARBA" id="ARBA00023136"/>
    </source>
</evidence>
<keyword evidence="6" id="KW-0677">Repeat</keyword>
<dbReference type="Gene3D" id="3.10.250.10">
    <property type="entry name" value="SRCR-like domain"/>
    <property type="match status" value="2"/>
</dbReference>
<comment type="subcellular location">
    <subcellularLocation>
        <location evidence="1">Membrane</location>
        <topology evidence="1">Single-pass membrane protein</topology>
    </subcellularLocation>
    <subcellularLocation>
        <location evidence="2">Secreted</location>
    </subcellularLocation>
</comment>
<evidence type="ECO:0000256" key="15">
    <source>
        <dbReference type="PROSITE-ProRule" id="PRU00196"/>
    </source>
</evidence>
<dbReference type="PANTHER" id="PTHR48071">
    <property type="entry name" value="SRCR DOMAIN-CONTAINING PROTEIN"/>
    <property type="match status" value="1"/>
</dbReference>
<keyword evidence="7" id="KW-1133">Transmembrane helix</keyword>
<evidence type="ECO:0000256" key="1">
    <source>
        <dbReference type="ARBA" id="ARBA00004167"/>
    </source>
</evidence>
<dbReference type="PROSITE" id="PS50287">
    <property type="entry name" value="SRCR_2"/>
    <property type="match status" value="2"/>
</dbReference>
<feature type="disulfide bond" evidence="15">
    <location>
        <begin position="55"/>
        <end position="119"/>
    </location>
</feature>
<comment type="caution">
    <text evidence="18">The sequence shown here is derived from an EMBL/GenBank/DDBJ whole genome shotgun (WGS) entry which is preliminary data.</text>
</comment>
<evidence type="ECO:0000256" key="13">
    <source>
        <dbReference type="ARBA" id="ARBA00064153"/>
    </source>
</evidence>
<comment type="caution">
    <text evidence="15">Lacks conserved residue(s) required for the propagation of feature annotation.</text>
</comment>
<dbReference type="EMBL" id="CADEAL010004227">
    <property type="protein sequence ID" value="CAB1454842.1"/>
    <property type="molecule type" value="Genomic_DNA"/>
</dbReference>
<keyword evidence="5 16" id="KW-0732">Signal</keyword>
<dbReference type="PRINTS" id="PR00258">
    <property type="entry name" value="SPERACTRCPTR"/>
</dbReference>
<evidence type="ECO:0000259" key="17">
    <source>
        <dbReference type="PROSITE" id="PS50287"/>
    </source>
</evidence>
<dbReference type="FunFam" id="3.10.250.10:FF:000016">
    <property type="entry name" value="Scavenger receptor cysteine-rich protein type 12"/>
    <property type="match status" value="1"/>
</dbReference>
<organism evidence="18 19">
    <name type="scientific">Pleuronectes platessa</name>
    <name type="common">European plaice</name>
    <dbReference type="NCBI Taxonomy" id="8262"/>
    <lineage>
        <taxon>Eukaryota</taxon>
        <taxon>Metazoa</taxon>
        <taxon>Chordata</taxon>
        <taxon>Craniata</taxon>
        <taxon>Vertebrata</taxon>
        <taxon>Euteleostomi</taxon>
        <taxon>Actinopterygii</taxon>
        <taxon>Neopterygii</taxon>
        <taxon>Teleostei</taxon>
        <taxon>Neoteleostei</taxon>
        <taxon>Acanthomorphata</taxon>
        <taxon>Carangaria</taxon>
        <taxon>Pleuronectiformes</taxon>
        <taxon>Pleuronectoidei</taxon>
        <taxon>Pleuronectidae</taxon>
        <taxon>Pleuronectes</taxon>
    </lineage>
</organism>
<keyword evidence="8" id="KW-0472">Membrane</keyword>
<evidence type="ECO:0000256" key="9">
    <source>
        <dbReference type="ARBA" id="ARBA00023157"/>
    </source>
</evidence>
<evidence type="ECO:0000256" key="16">
    <source>
        <dbReference type="SAM" id="SignalP"/>
    </source>
</evidence>